<evidence type="ECO:0000259" key="8">
    <source>
        <dbReference type="PROSITE" id="PS50821"/>
    </source>
</evidence>
<dbReference type="Pfam" id="PF16488">
    <property type="entry name" value="ArgoL2"/>
    <property type="match status" value="1"/>
</dbReference>
<dbReference type="Pfam" id="PF16487">
    <property type="entry name" value="ArgoMid"/>
    <property type="match status" value="1"/>
</dbReference>
<feature type="domain" description="Piwi" evidence="9">
    <location>
        <begin position="556"/>
        <end position="864"/>
    </location>
</feature>
<name>A0A5B7B6M7_DAVIN</name>
<dbReference type="EMBL" id="GHES01034111">
    <property type="protein sequence ID" value="MPA64670.1"/>
    <property type="molecule type" value="Transcribed_RNA"/>
</dbReference>
<dbReference type="GO" id="GO:0051607">
    <property type="term" value="P:defense response to virus"/>
    <property type="evidence" value="ECO:0007669"/>
    <property type="project" value="UniProtKB-ARBA"/>
</dbReference>
<evidence type="ECO:0000256" key="5">
    <source>
        <dbReference type="ARBA" id="ARBA00023158"/>
    </source>
</evidence>
<dbReference type="InterPro" id="IPR045246">
    <property type="entry name" value="Piwi_ago-like"/>
</dbReference>
<dbReference type="Pfam" id="PF02171">
    <property type="entry name" value="Piwi"/>
    <property type="match status" value="1"/>
</dbReference>
<evidence type="ECO:0000256" key="2">
    <source>
        <dbReference type="ARBA" id="ARBA00022491"/>
    </source>
</evidence>
<dbReference type="AlphaFoldDB" id="A0A5B7B6M7"/>
<evidence type="ECO:0000313" key="10">
    <source>
        <dbReference type="EMBL" id="MPA64670.1"/>
    </source>
</evidence>
<dbReference type="InterPro" id="IPR036397">
    <property type="entry name" value="RNaseH_sf"/>
</dbReference>
<gene>
    <name evidence="10" type="ORF">Din_034111</name>
</gene>
<protein>
    <recommendedName>
        <fullName evidence="11">Protein argonaute 16</fullName>
    </recommendedName>
</protein>
<dbReference type="InterPro" id="IPR003165">
    <property type="entry name" value="Piwi"/>
</dbReference>
<dbReference type="GO" id="GO:0006417">
    <property type="term" value="P:regulation of translation"/>
    <property type="evidence" value="ECO:0007669"/>
    <property type="project" value="UniProtKB-KW"/>
</dbReference>
<dbReference type="InterPro" id="IPR012337">
    <property type="entry name" value="RNaseH-like_sf"/>
</dbReference>
<accession>A0A5B7B6M7</accession>
<dbReference type="Gene3D" id="3.40.50.2300">
    <property type="match status" value="1"/>
</dbReference>
<dbReference type="FunFam" id="2.170.260.10:FF:000008">
    <property type="entry name" value="Protein argonaute 7"/>
    <property type="match status" value="1"/>
</dbReference>
<dbReference type="InterPro" id="IPR032474">
    <property type="entry name" value="Argonaute_N"/>
</dbReference>
<dbReference type="PANTHER" id="PTHR22891">
    <property type="entry name" value="EUKARYOTIC TRANSLATION INITIATION FACTOR 2C"/>
    <property type="match status" value="1"/>
</dbReference>
<keyword evidence="3" id="KW-0810">Translation regulation</keyword>
<keyword evidence="5" id="KW-0943">RNA-mediated gene silencing</keyword>
<dbReference type="PROSITE" id="PS50822">
    <property type="entry name" value="PIWI"/>
    <property type="match status" value="1"/>
</dbReference>
<dbReference type="SUPFAM" id="SSF53098">
    <property type="entry name" value="Ribonuclease H-like"/>
    <property type="match status" value="1"/>
</dbReference>
<feature type="region of interest" description="Disordered" evidence="7">
    <location>
        <begin position="1"/>
        <end position="34"/>
    </location>
</feature>
<dbReference type="Pfam" id="PF02170">
    <property type="entry name" value="PAZ"/>
    <property type="match status" value="1"/>
</dbReference>
<feature type="domain" description="PAZ" evidence="8">
    <location>
        <begin position="270"/>
        <end position="387"/>
    </location>
</feature>
<dbReference type="FunFam" id="3.30.420.10:FF:000091">
    <property type="entry name" value="Protein argonaute 3"/>
    <property type="match status" value="1"/>
</dbReference>
<dbReference type="CDD" id="cd04657">
    <property type="entry name" value="Piwi_ago-like"/>
    <property type="match status" value="1"/>
</dbReference>
<comment type="similarity">
    <text evidence="1">Belongs to the argonaute family. Ago subfamily.</text>
</comment>
<evidence type="ECO:0008006" key="11">
    <source>
        <dbReference type="Google" id="ProtNLM"/>
    </source>
</evidence>
<evidence type="ECO:0000256" key="7">
    <source>
        <dbReference type="SAM" id="MobiDB-lite"/>
    </source>
</evidence>
<dbReference type="SMART" id="SM00950">
    <property type="entry name" value="Piwi"/>
    <property type="match status" value="1"/>
</dbReference>
<evidence type="ECO:0000256" key="3">
    <source>
        <dbReference type="ARBA" id="ARBA00022845"/>
    </source>
</evidence>
<dbReference type="InterPro" id="IPR032473">
    <property type="entry name" value="Argonaute_Mid_dom"/>
</dbReference>
<evidence type="ECO:0000256" key="4">
    <source>
        <dbReference type="ARBA" id="ARBA00022884"/>
    </source>
</evidence>
<proteinExistence type="inferred from homology"/>
<dbReference type="InterPro" id="IPR003100">
    <property type="entry name" value="PAZ_dom"/>
</dbReference>
<dbReference type="CDD" id="cd02846">
    <property type="entry name" value="PAZ_argonaute_like"/>
    <property type="match status" value="1"/>
</dbReference>
<keyword evidence="4" id="KW-0694">RNA-binding</keyword>
<dbReference type="InterPro" id="IPR032472">
    <property type="entry name" value="ArgoL2"/>
</dbReference>
<dbReference type="InterPro" id="IPR036085">
    <property type="entry name" value="PAZ_dom_sf"/>
</dbReference>
<dbReference type="Pfam" id="PF16486">
    <property type="entry name" value="ArgoN"/>
    <property type="match status" value="1"/>
</dbReference>
<keyword evidence="2" id="KW-0678">Repressor</keyword>
<reference evidence="10" key="1">
    <citation type="submission" date="2019-08" db="EMBL/GenBank/DDBJ databases">
        <title>Reference gene set and small RNA set construction with multiple tissues from Davidia involucrata Baill.</title>
        <authorList>
            <person name="Yang H."/>
            <person name="Zhou C."/>
            <person name="Li G."/>
            <person name="Wang J."/>
            <person name="Gao P."/>
            <person name="Wang M."/>
            <person name="Wang R."/>
            <person name="Zhao Y."/>
        </authorList>
    </citation>
    <scope>NUCLEOTIDE SEQUENCE</scope>
    <source>
        <tissue evidence="10">Mixed with DoveR01_LX</tissue>
    </source>
</reference>
<dbReference type="SUPFAM" id="SSF101690">
    <property type="entry name" value="PAZ domain"/>
    <property type="match status" value="1"/>
</dbReference>
<dbReference type="Pfam" id="PF08699">
    <property type="entry name" value="ArgoL1"/>
    <property type="match status" value="1"/>
</dbReference>
<feature type="region of interest" description="Disordered" evidence="7">
    <location>
        <begin position="142"/>
        <end position="162"/>
    </location>
</feature>
<dbReference type="GO" id="GO:0003723">
    <property type="term" value="F:RNA binding"/>
    <property type="evidence" value="ECO:0007669"/>
    <property type="project" value="UniProtKB-KW"/>
</dbReference>
<organism evidence="10">
    <name type="scientific">Davidia involucrata</name>
    <name type="common">Dove tree</name>
    <dbReference type="NCBI Taxonomy" id="16924"/>
    <lineage>
        <taxon>Eukaryota</taxon>
        <taxon>Viridiplantae</taxon>
        <taxon>Streptophyta</taxon>
        <taxon>Embryophyta</taxon>
        <taxon>Tracheophyta</taxon>
        <taxon>Spermatophyta</taxon>
        <taxon>Magnoliopsida</taxon>
        <taxon>eudicotyledons</taxon>
        <taxon>Gunneridae</taxon>
        <taxon>Pentapetalae</taxon>
        <taxon>asterids</taxon>
        <taxon>Cornales</taxon>
        <taxon>Nyssaceae</taxon>
        <taxon>Davidia</taxon>
    </lineage>
</organism>
<dbReference type="GO" id="GO:0031047">
    <property type="term" value="P:regulatory ncRNA-mediated gene silencing"/>
    <property type="evidence" value="ECO:0007669"/>
    <property type="project" value="UniProtKB-KW"/>
</dbReference>
<sequence>MEKAGNEEAGGSPPLPSPPPVVLPNLKPEQVDPPKRSIISRRGFGSAGRHISLLTNHFKVSVKCPDEIFYQYSVSISSEDKRAVESKGIGRKVVDKLYQTYSSELAGKKFAYDGEKSLYTVGPLPQNNLEFTVVLEDSFAKRSGSPSHHGSPSESGKRSKRSFQSKTFKVEISYAAKIPLKSISLALQGSPAENIQDALRVLDIILRQQAANRGCLLVRQSFFHDDSRNFTDVGGGVTGCRGFHSSFRPTQGGLSLNMDVSTTMILTPGPVIDFLLANQNAREPRFIDWVKAKKMLKNMRVKTRHSNMEFKIIGLSEKPCNQQFFPLKVKSSDGALDGGQTTEITVYDYFTKHRNIELTYSAYMPCLDVGKPKRPNYLPLELCSLVPLQRYTKALSSMQRASLVEKSRQKPQERIRVVTDALKTYRYDDDPILATCGISIEKQLTQVDGRVLEAPKLKVGNSEDCFPRNGRWNFNNKKLLTPTRIDRWAVVNFSARCDTSHLSRELINCGRNKGIHIERPHTLIEEDPQYRRASPLVRVEKMFEQILGKLPGPPQFLLCVLPERKNSDIYGPWKKKSLSDFGIATQCISPSKINDQYLTNVLLKINSKLGGTNSLLAIEHSSCIPLIKDTPTMILGMDVSHGSPGRSDIPSIAAVVGSRSWPLISRYRAAVRTQSSKVEMIESLFKPLANGKDDGIMRELLLDFYHTSNGRKPAQIIVFRDGVSESQFNQVLNNELDQMIKAYEHLGEVNVPKFTVIVAQKNHHTKLFQTGGPENVPPGTVVDTKVVHPRNYDFYMCAHAGMIGTSRPAHYHVLLDEIGFSPDDLQSLIHSLSYVYQRSTTAISIVAPVCYAHLAAQQMGQFIKFEDFSETSSGQKSLTSVGSVPVPELPRLHENVEGSMFFC</sequence>
<evidence type="ECO:0000256" key="6">
    <source>
        <dbReference type="ARBA" id="ARBA00023274"/>
    </source>
</evidence>
<keyword evidence="6" id="KW-0687">Ribonucleoprotein</keyword>
<dbReference type="PROSITE" id="PS50821">
    <property type="entry name" value="PAZ"/>
    <property type="match status" value="1"/>
</dbReference>
<dbReference type="Gene3D" id="3.30.420.10">
    <property type="entry name" value="Ribonuclease H-like superfamily/Ribonuclease H"/>
    <property type="match status" value="1"/>
</dbReference>
<evidence type="ECO:0000256" key="1">
    <source>
        <dbReference type="ARBA" id="ARBA00008201"/>
    </source>
</evidence>
<dbReference type="SMART" id="SM00949">
    <property type="entry name" value="PAZ"/>
    <property type="match status" value="1"/>
</dbReference>
<evidence type="ECO:0000259" key="9">
    <source>
        <dbReference type="PROSITE" id="PS50822"/>
    </source>
</evidence>
<dbReference type="InterPro" id="IPR014811">
    <property type="entry name" value="ArgoL1"/>
</dbReference>
<dbReference type="Gene3D" id="2.170.260.10">
    <property type="entry name" value="paz domain"/>
    <property type="match status" value="1"/>
</dbReference>
<dbReference type="GO" id="GO:1990904">
    <property type="term" value="C:ribonucleoprotein complex"/>
    <property type="evidence" value="ECO:0007669"/>
    <property type="project" value="UniProtKB-KW"/>
</dbReference>
<dbReference type="SMART" id="SM01163">
    <property type="entry name" value="DUF1785"/>
    <property type="match status" value="1"/>
</dbReference>
<feature type="compositionally biased region" description="Pro residues" evidence="7">
    <location>
        <begin position="13"/>
        <end position="22"/>
    </location>
</feature>
<feature type="compositionally biased region" description="Low complexity" evidence="7">
    <location>
        <begin position="143"/>
        <end position="154"/>
    </location>
</feature>